<dbReference type="PANTHER" id="PTHR11705">
    <property type="entry name" value="PROTEASE FAMILY M14 CARBOXYPEPTIDASE A,B"/>
    <property type="match status" value="1"/>
</dbReference>
<gene>
    <name evidence="13" type="ORF">PIBRA_LOCUS2605</name>
</gene>
<dbReference type="SMART" id="SM00631">
    <property type="entry name" value="Zn_pept"/>
    <property type="match status" value="1"/>
</dbReference>
<dbReference type="GO" id="GO:0005615">
    <property type="term" value="C:extracellular space"/>
    <property type="evidence" value="ECO:0007669"/>
    <property type="project" value="TreeGrafter"/>
</dbReference>
<dbReference type="AlphaFoldDB" id="A0A9P0T9G4"/>
<evidence type="ECO:0000256" key="3">
    <source>
        <dbReference type="ARBA" id="ARBA00022645"/>
    </source>
</evidence>
<keyword evidence="14" id="KW-1185">Reference proteome</keyword>
<dbReference type="Pfam" id="PF00246">
    <property type="entry name" value="Peptidase_M14"/>
    <property type="match status" value="1"/>
</dbReference>
<protein>
    <recommendedName>
        <fullName evidence="12">Peptidase M14 domain-containing protein</fullName>
    </recommendedName>
</protein>
<evidence type="ECO:0000313" key="13">
    <source>
        <dbReference type="EMBL" id="CAH4000605.1"/>
    </source>
</evidence>
<keyword evidence="6 11" id="KW-0732">Signal</keyword>
<keyword evidence="7" id="KW-0378">Hydrolase</keyword>
<dbReference type="Gene3D" id="3.40.630.10">
    <property type="entry name" value="Zn peptidases"/>
    <property type="match status" value="1"/>
</dbReference>
<evidence type="ECO:0000259" key="12">
    <source>
        <dbReference type="PROSITE" id="PS52035"/>
    </source>
</evidence>
<keyword evidence="8" id="KW-0862">Zinc</keyword>
<dbReference type="Proteomes" id="UP001152562">
    <property type="component" value="Unassembled WGS sequence"/>
</dbReference>
<keyword evidence="4" id="KW-0645">Protease</keyword>
<dbReference type="GO" id="GO:0004181">
    <property type="term" value="F:metallocarboxypeptidase activity"/>
    <property type="evidence" value="ECO:0007669"/>
    <property type="project" value="InterPro"/>
</dbReference>
<evidence type="ECO:0000256" key="7">
    <source>
        <dbReference type="ARBA" id="ARBA00022801"/>
    </source>
</evidence>
<comment type="similarity">
    <text evidence="2 10">Belongs to the peptidase M14 family.</text>
</comment>
<evidence type="ECO:0000256" key="1">
    <source>
        <dbReference type="ARBA" id="ARBA00001947"/>
    </source>
</evidence>
<evidence type="ECO:0000256" key="10">
    <source>
        <dbReference type="PROSITE-ProRule" id="PRU01379"/>
    </source>
</evidence>
<accession>A0A9P0T9G4</accession>
<evidence type="ECO:0000256" key="4">
    <source>
        <dbReference type="ARBA" id="ARBA00022670"/>
    </source>
</evidence>
<reference evidence="13" key="1">
    <citation type="submission" date="2022-05" db="EMBL/GenBank/DDBJ databases">
        <authorList>
            <person name="Okamura Y."/>
        </authorList>
    </citation>
    <scope>NUCLEOTIDE SEQUENCE</scope>
</reference>
<dbReference type="PROSITE" id="PS00132">
    <property type="entry name" value="CARBOXYPEPT_ZN_1"/>
    <property type="match status" value="1"/>
</dbReference>
<comment type="cofactor">
    <cofactor evidence="1">
        <name>Zn(2+)</name>
        <dbReference type="ChEBI" id="CHEBI:29105"/>
    </cofactor>
</comment>
<keyword evidence="5" id="KW-0479">Metal-binding</keyword>
<comment type="caution">
    <text evidence="13">The sequence shown here is derived from an EMBL/GenBank/DDBJ whole genome shotgun (WGS) entry which is preliminary data.</text>
</comment>
<organism evidence="13 14">
    <name type="scientific">Pieris brassicae</name>
    <name type="common">White butterfly</name>
    <name type="synonym">Large white butterfly</name>
    <dbReference type="NCBI Taxonomy" id="7116"/>
    <lineage>
        <taxon>Eukaryota</taxon>
        <taxon>Metazoa</taxon>
        <taxon>Ecdysozoa</taxon>
        <taxon>Arthropoda</taxon>
        <taxon>Hexapoda</taxon>
        <taxon>Insecta</taxon>
        <taxon>Pterygota</taxon>
        <taxon>Neoptera</taxon>
        <taxon>Endopterygota</taxon>
        <taxon>Lepidoptera</taxon>
        <taxon>Glossata</taxon>
        <taxon>Ditrysia</taxon>
        <taxon>Papilionoidea</taxon>
        <taxon>Pieridae</taxon>
        <taxon>Pierinae</taxon>
        <taxon>Pieris</taxon>
    </lineage>
</organism>
<name>A0A9P0T9G4_PIEBR</name>
<dbReference type="PROSITE" id="PS52035">
    <property type="entry name" value="PEPTIDASE_M14"/>
    <property type="match status" value="1"/>
</dbReference>
<evidence type="ECO:0000256" key="9">
    <source>
        <dbReference type="ARBA" id="ARBA00023049"/>
    </source>
</evidence>
<keyword evidence="9" id="KW-0482">Metalloprotease</keyword>
<dbReference type="SUPFAM" id="SSF53187">
    <property type="entry name" value="Zn-dependent exopeptidases"/>
    <property type="match status" value="1"/>
</dbReference>
<dbReference type="GO" id="GO:0006508">
    <property type="term" value="P:proteolysis"/>
    <property type="evidence" value="ECO:0007669"/>
    <property type="project" value="UniProtKB-KW"/>
</dbReference>
<dbReference type="EMBL" id="CALOZG010000003">
    <property type="protein sequence ID" value="CAH4000605.1"/>
    <property type="molecule type" value="Genomic_DNA"/>
</dbReference>
<feature type="chain" id="PRO_5040173345" description="Peptidase M14 domain-containing protein" evidence="11">
    <location>
        <begin position="16"/>
        <end position="344"/>
    </location>
</feature>
<feature type="domain" description="Peptidase M14" evidence="12">
    <location>
        <begin position="37"/>
        <end position="340"/>
    </location>
</feature>
<dbReference type="InterPro" id="IPR000834">
    <property type="entry name" value="Peptidase_M14"/>
</dbReference>
<keyword evidence="3" id="KW-0121">Carboxypeptidase</keyword>
<evidence type="ECO:0000256" key="8">
    <source>
        <dbReference type="ARBA" id="ARBA00022833"/>
    </source>
</evidence>
<dbReference type="FunFam" id="3.40.630.10:FF:000084">
    <property type="entry name" value="Carboxypeptidase B2"/>
    <property type="match status" value="1"/>
</dbReference>
<proteinExistence type="inferred from homology"/>
<dbReference type="PANTHER" id="PTHR11705:SF140">
    <property type="entry name" value="FI02848P-RELATED"/>
    <property type="match status" value="1"/>
</dbReference>
<dbReference type="InterPro" id="IPR057246">
    <property type="entry name" value="CARBOXYPEPT_ZN_1"/>
</dbReference>
<dbReference type="GO" id="GO:0008270">
    <property type="term" value="F:zinc ion binding"/>
    <property type="evidence" value="ECO:0007669"/>
    <property type="project" value="InterPro"/>
</dbReference>
<feature type="signal peptide" evidence="11">
    <location>
        <begin position="1"/>
        <end position="15"/>
    </location>
</feature>
<dbReference type="PRINTS" id="PR00765">
    <property type="entry name" value="CRBOXYPTASEA"/>
</dbReference>
<evidence type="ECO:0000256" key="2">
    <source>
        <dbReference type="ARBA" id="ARBA00005988"/>
    </source>
</evidence>
<evidence type="ECO:0000256" key="11">
    <source>
        <dbReference type="SAM" id="SignalP"/>
    </source>
</evidence>
<evidence type="ECO:0000313" key="14">
    <source>
        <dbReference type="Proteomes" id="UP001152562"/>
    </source>
</evidence>
<feature type="active site" description="Proton donor/acceptor" evidence="10">
    <location>
        <position position="307"/>
    </location>
</feature>
<evidence type="ECO:0000256" key="5">
    <source>
        <dbReference type="ARBA" id="ARBA00022723"/>
    </source>
</evidence>
<sequence length="344" mass="38895">MRAVIVLCLFSVIFAKEEEIGLWTNSNKINSRLSYDVYHTTEEIDNYLKEIAETYPNVAKLETPSNSFNGRPINLLKVSTTNFEDKSKPIILIDGGMHGREWLTIPPVTYAIHKLVENVTEPDLLDKFDWIFLPIANPDSYNFSIVSSVVWRKTRSTDNHPLSVVCLGADMDRNFEFAWRPIGPEGTPCTPLYPGNRPFSEIETRNLRDIIQENLNRLRMYISFDSFGSKVLYPWGHEPTLSTQALGLHTVGVAMAEAMNKYAEDNDHPFPLGYSVGSEAIMRGYSVGGMSTDYAHSVGVFLTFKIEVHGFFGGYFQAPRYIIPTVLENWEGIVAGARRAFTLF</sequence>
<evidence type="ECO:0000256" key="6">
    <source>
        <dbReference type="ARBA" id="ARBA00022729"/>
    </source>
</evidence>